<evidence type="ECO:0000256" key="6">
    <source>
        <dbReference type="ARBA" id="ARBA00023136"/>
    </source>
</evidence>
<dbReference type="PANTHER" id="PTHR30026:SF20">
    <property type="entry name" value="OUTER MEMBRANE PROTEIN TOLC"/>
    <property type="match status" value="1"/>
</dbReference>
<dbReference type="Gene3D" id="1.20.1600.10">
    <property type="entry name" value="Outer membrane efflux proteins (OEP)"/>
    <property type="match status" value="1"/>
</dbReference>
<evidence type="ECO:0000256" key="4">
    <source>
        <dbReference type="ARBA" id="ARBA00022452"/>
    </source>
</evidence>
<evidence type="ECO:0000256" key="7">
    <source>
        <dbReference type="ARBA" id="ARBA00023237"/>
    </source>
</evidence>
<feature type="chain" id="PRO_5045066155" evidence="8">
    <location>
        <begin position="30"/>
        <end position="424"/>
    </location>
</feature>
<name>A0ABW8IIN0_9GAMM</name>
<dbReference type="Pfam" id="PF02321">
    <property type="entry name" value="OEP"/>
    <property type="match status" value="1"/>
</dbReference>
<dbReference type="Proteomes" id="UP001620409">
    <property type="component" value="Unassembled WGS sequence"/>
</dbReference>
<dbReference type="RefSeq" id="WP_380010727.1">
    <property type="nucleotide sequence ID" value="NZ_JADIKI010000022.1"/>
</dbReference>
<keyword evidence="8" id="KW-0732">Signal</keyword>
<keyword evidence="10" id="KW-1185">Reference proteome</keyword>
<evidence type="ECO:0000256" key="2">
    <source>
        <dbReference type="ARBA" id="ARBA00007613"/>
    </source>
</evidence>
<comment type="similarity">
    <text evidence="2">Belongs to the outer membrane factor (OMF) (TC 1.B.17) family.</text>
</comment>
<dbReference type="InterPro" id="IPR003423">
    <property type="entry name" value="OMP_efflux"/>
</dbReference>
<comment type="caution">
    <text evidence="9">The sequence shown here is derived from an EMBL/GenBank/DDBJ whole genome shotgun (WGS) entry which is preliminary data.</text>
</comment>
<proteinExistence type="inferred from homology"/>
<organism evidence="9 10">
    <name type="scientific">Dyella humi</name>
    <dbReference type="NCBI Taxonomy" id="1770547"/>
    <lineage>
        <taxon>Bacteria</taxon>
        <taxon>Pseudomonadati</taxon>
        <taxon>Pseudomonadota</taxon>
        <taxon>Gammaproteobacteria</taxon>
        <taxon>Lysobacterales</taxon>
        <taxon>Rhodanobacteraceae</taxon>
        <taxon>Dyella</taxon>
    </lineage>
</organism>
<feature type="signal peptide" evidence="8">
    <location>
        <begin position="1"/>
        <end position="29"/>
    </location>
</feature>
<dbReference type="PANTHER" id="PTHR30026">
    <property type="entry name" value="OUTER MEMBRANE PROTEIN TOLC"/>
    <property type="match status" value="1"/>
</dbReference>
<evidence type="ECO:0000256" key="8">
    <source>
        <dbReference type="SAM" id="SignalP"/>
    </source>
</evidence>
<keyword evidence="5" id="KW-0812">Transmembrane</keyword>
<accession>A0ABW8IIN0</accession>
<comment type="subcellular location">
    <subcellularLocation>
        <location evidence="1">Cell outer membrane</location>
    </subcellularLocation>
</comment>
<keyword evidence="6" id="KW-0472">Membrane</keyword>
<reference evidence="9 10" key="1">
    <citation type="submission" date="2020-10" db="EMBL/GenBank/DDBJ databases">
        <title>Phylogeny of dyella-like bacteria.</title>
        <authorList>
            <person name="Fu J."/>
        </authorList>
    </citation>
    <scope>NUCLEOTIDE SEQUENCE [LARGE SCALE GENOMIC DNA]</scope>
    <source>
        <strain evidence="9 10">DHG40</strain>
    </source>
</reference>
<keyword evidence="3" id="KW-0813">Transport</keyword>
<evidence type="ECO:0000256" key="3">
    <source>
        <dbReference type="ARBA" id="ARBA00022448"/>
    </source>
</evidence>
<sequence>MWFHHVTRRVIALGQAVVLTGITTAAAYAADLPLTLQAAVQQGVAQAPALMAHHAHVASMHEEAARAGRLPDPTLDFGVNNFPVTAPGAFSLRSDTMTMRTVGVTQTIPSRAARDADRQRAGAEIQAADAEGLDTTRSIQEQVADAWIELWATQQKRALLLELRNESELAVKIAQAQLRGGDGNASDALAARAETATLDNQLDAVSADIAAAQAALQRWLGQAVANLGDAPDFGQLPVAPERLAQTIDQQAPMQMWQAREQVAQAELDQALASKHPDWNVSFQYGKRAPYLSDMVMIQVGVTLPLFTRNRQDRSISAKEEQWDAAQEAHEDARRAQREMVARAVTGWQGWGRQIQRYQDALLPLDRDRTKTALAAYRGGGALQPWLDARRDEIQQRLNYADALAARARLWASLAYLLPTSEAMP</sequence>
<dbReference type="EMBL" id="JADIKI010000022">
    <property type="protein sequence ID" value="MFK2855068.1"/>
    <property type="molecule type" value="Genomic_DNA"/>
</dbReference>
<evidence type="ECO:0000256" key="1">
    <source>
        <dbReference type="ARBA" id="ARBA00004442"/>
    </source>
</evidence>
<evidence type="ECO:0000256" key="5">
    <source>
        <dbReference type="ARBA" id="ARBA00022692"/>
    </source>
</evidence>
<gene>
    <name evidence="9" type="ORF">ISP18_10745</name>
</gene>
<dbReference type="InterPro" id="IPR051906">
    <property type="entry name" value="TolC-like"/>
</dbReference>
<dbReference type="SUPFAM" id="SSF56954">
    <property type="entry name" value="Outer membrane efflux proteins (OEP)"/>
    <property type="match status" value="1"/>
</dbReference>
<keyword evidence="7" id="KW-0998">Cell outer membrane</keyword>
<evidence type="ECO:0000313" key="10">
    <source>
        <dbReference type="Proteomes" id="UP001620409"/>
    </source>
</evidence>
<keyword evidence="4" id="KW-1134">Transmembrane beta strand</keyword>
<evidence type="ECO:0000313" key="9">
    <source>
        <dbReference type="EMBL" id="MFK2855068.1"/>
    </source>
</evidence>
<protein>
    <submittedName>
        <fullName evidence="9">TolC family protein</fullName>
    </submittedName>
</protein>